<evidence type="ECO:0000313" key="3">
    <source>
        <dbReference type="Proteomes" id="UP000248423"/>
    </source>
</evidence>
<keyword evidence="3" id="KW-1185">Reference proteome</keyword>
<dbReference type="SMART" id="SM00829">
    <property type="entry name" value="PKS_ER"/>
    <property type="match status" value="1"/>
</dbReference>
<dbReference type="InterPro" id="IPR020843">
    <property type="entry name" value="ER"/>
</dbReference>
<evidence type="ECO:0000313" key="2">
    <source>
        <dbReference type="EMBL" id="PYI03576.1"/>
    </source>
</evidence>
<dbReference type="EMBL" id="KZ826379">
    <property type="protein sequence ID" value="PYI03576.1"/>
    <property type="molecule type" value="Genomic_DNA"/>
</dbReference>
<dbReference type="OrthoDB" id="3509362at2759"/>
<dbReference type="Proteomes" id="UP000248423">
    <property type="component" value="Unassembled WGS sequence"/>
</dbReference>
<dbReference type="PANTHER" id="PTHR11695:SF294">
    <property type="entry name" value="RETICULON-4-INTERACTING PROTEIN 1, MITOCHONDRIAL"/>
    <property type="match status" value="1"/>
</dbReference>
<feature type="domain" description="Enoyl reductase (ER)" evidence="1">
    <location>
        <begin position="23"/>
        <end position="358"/>
    </location>
</feature>
<dbReference type="SUPFAM" id="SSF51735">
    <property type="entry name" value="NAD(P)-binding Rossmann-fold domains"/>
    <property type="match status" value="1"/>
</dbReference>
<name>A0A319E0I0_ASPSB</name>
<dbReference type="CDD" id="cd08267">
    <property type="entry name" value="MDR1"/>
    <property type="match status" value="1"/>
</dbReference>
<proteinExistence type="predicted"/>
<dbReference type="Pfam" id="PF08240">
    <property type="entry name" value="ADH_N"/>
    <property type="match status" value="1"/>
</dbReference>
<reference evidence="2 3" key="1">
    <citation type="submission" date="2018-02" db="EMBL/GenBank/DDBJ databases">
        <title>The genomes of Aspergillus section Nigri reveals drivers in fungal speciation.</title>
        <authorList>
            <consortium name="DOE Joint Genome Institute"/>
            <person name="Vesth T.C."/>
            <person name="Nybo J."/>
            <person name="Theobald S."/>
            <person name="Brandl J."/>
            <person name="Frisvad J.C."/>
            <person name="Nielsen K.F."/>
            <person name="Lyhne E.K."/>
            <person name="Kogle M.E."/>
            <person name="Kuo A."/>
            <person name="Riley R."/>
            <person name="Clum A."/>
            <person name="Nolan M."/>
            <person name="Lipzen A."/>
            <person name="Salamov A."/>
            <person name="Henrissat B."/>
            <person name="Wiebenga A."/>
            <person name="De vries R.P."/>
            <person name="Grigoriev I.V."/>
            <person name="Mortensen U.H."/>
            <person name="Andersen M.R."/>
            <person name="Baker S.E."/>
        </authorList>
    </citation>
    <scope>NUCLEOTIDE SEQUENCE [LARGE SCALE GENOMIC DNA]</scope>
    <source>
        <strain evidence="2 3">CBS 121057</strain>
    </source>
</reference>
<dbReference type="Pfam" id="PF13602">
    <property type="entry name" value="ADH_zinc_N_2"/>
    <property type="match status" value="1"/>
</dbReference>
<dbReference type="InterPro" id="IPR036291">
    <property type="entry name" value="NAD(P)-bd_dom_sf"/>
</dbReference>
<protein>
    <submittedName>
        <fullName evidence="2">Zinc-binding oxidoreductase</fullName>
    </submittedName>
</protein>
<evidence type="ECO:0000259" key="1">
    <source>
        <dbReference type="SMART" id="SM00829"/>
    </source>
</evidence>
<dbReference type="Gene3D" id="3.40.50.720">
    <property type="entry name" value="NAD(P)-binding Rossmann-like Domain"/>
    <property type="match status" value="1"/>
</dbReference>
<dbReference type="Gene3D" id="3.90.180.10">
    <property type="entry name" value="Medium-chain alcohol dehydrogenases, catalytic domain"/>
    <property type="match status" value="1"/>
</dbReference>
<dbReference type="STRING" id="1448318.A0A319E0I0"/>
<dbReference type="InterPro" id="IPR011032">
    <property type="entry name" value="GroES-like_sf"/>
</dbReference>
<dbReference type="AlphaFoldDB" id="A0A319E0I0"/>
<dbReference type="VEuPathDB" id="FungiDB:BO78DRAFT_451652"/>
<dbReference type="GO" id="GO:0016491">
    <property type="term" value="F:oxidoreductase activity"/>
    <property type="evidence" value="ECO:0007669"/>
    <property type="project" value="InterPro"/>
</dbReference>
<gene>
    <name evidence="2" type="ORF">BO78DRAFT_451652</name>
</gene>
<dbReference type="InterPro" id="IPR050700">
    <property type="entry name" value="YIM1/Zinc_Alcohol_DH_Fams"/>
</dbReference>
<dbReference type="SUPFAM" id="SSF50129">
    <property type="entry name" value="GroES-like"/>
    <property type="match status" value="1"/>
</dbReference>
<dbReference type="InterPro" id="IPR013154">
    <property type="entry name" value="ADH-like_N"/>
</dbReference>
<dbReference type="GO" id="GO:0005739">
    <property type="term" value="C:mitochondrion"/>
    <property type="evidence" value="ECO:0007669"/>
    <property type="project" value="TreeGrafter"/>
</dbReference>
<organism evidence="2 3">
    <name type="scientific">Aspergillus sclerotiicarbonarius (strain CBS 121057 / IBT 28362)</name>
    <dbReference type="NCBI Taxonomy" id="1448318"/>
    <lineage>
        <taxon>Eukaryota</taxon>
        <taxon>Fungi</taxon>
        <taxon>Dikarya</taxon>
        <taxon>Ascomycota</taxon>
        <taxon>Pezizomycotina</taxon>
        <taxon>Eurotiomycetes</taxon>
        <taxon>Eurotiomycetidae</taxon>
        <taxon>Eurotiales</taxon>
        <taxon>Aspergillaceae</taxon>
        <taxon>Aspergillus</taxon>
        <taxon>Aspergillus subgen. Circumdati</taxon>
    </lineage>
</organism>
<sequence>MASPQPSITIPHFMRAWTLTHRGLPRDILQLSSHYPVPQVDSETAVLIRISHVALHPGTIIMMTLAPSLLRRFPSIAETDFSGTVVAVGAQVPVSATSHPGRYFSPGTAVFGSVPVSKHLQGCGALAEYVVVDVTQIARKPVNMSFAAAAGLPVSGATALALLDALPAPPDARARVLVNGACGGIGHFVTQLLATRENPATIMGTCSESSAEVARTCGCHEVLDYRNLTGREKLAFDAIIDAFGSQALWRDAARWLKPGQGHVYVSVGPALEAYTVAGAVAALVRQVLNRFMPVWMGGVDREYKQVLSVVDAGKLERLRQLAEEGRLETWIGGTWAFENAMQAFEILLGRHAKGKLVVRVQDLAPGED</sequence>
<dbReference type="PANTHER" id="PTHR11695">
    <property type="entry name" value="ALCOHOL DEHYDROGENASE RELATED"/>
    <property type="match status" value="1"/>
</dbReference>
<accession>A0A319E0I0</accession>